<dbReference type="KEGG" id="pbf:CFX0092_A2824"/>
<evidence type="ECO:0000256" key="2">
    <source>
        <dbReference type="PIRSR" id="PIRSR005962-1"/>
    </source>
</evidence>
<protein>
    <submittedName>
        <fullName evidence="4">Peptidase M20 family hydrolase</fullName>
    </submittedName>
</protein>
<dbReference type="PANTHER" id="PTHR11014:SF63">
    <property type="entry name" value="METALLOPEPTIDASE, PUTATIVE (AFU_ORTHOLOGUE AFUA_6G09600)-RELATED"/>
    <property type="match status" value="1"/>
</dbReference>
<evidence type="ECO:0000259" key="3">
    <source>
        <dbReference type="Pfam" id="PF07687"/>
    </source>
</evidence>
<dbReference type="FunFam" id="3.30.70.360:FF:000001">
    <property type="entry name" value="N-acetyldiaminopimelate deacetylase"/>
    <property type="match status" value="1"/>
</dbReference>
<dbReference type="NCBIfam" id="TIGR01891">
    <property type="entry name" value="amidohydrolases"/>
    <property type="match status" value="1"/>
</dbReference>
<gene>
    <name evidence="4" type="ORF">CFX0092_A2824</name>
</gene>
<feature type="binding site" evidence="2">
    <location>
        <position position="364"/>
    </location>
    <ligand>
        <name>Mn(2+)</name>
        <dbReference type="ChEBI" id="CHEBI:29035"/>
        <label>2</label>
    </ligand>
</feature>
<feature type="binding site" evidence="2">
    <location>
        <position position="166"/>
    </location>
    <ligand>
        <name>Mn(2+)</name>
        <dbReference type="ChEBI" id="CHEBI:29035"/>
        <label>2</label>
    </ligand>
</feature>
<dbReference type="Pfam" id="PF07687">
    <property type="entry name" value="M20_dimer"/>
    <property type="match status" value="1"/>
</dbReference>
<dbReference type="SUPFAM" id="SSF53187">
    <property type="entry name" value="Zn-dependent exopeptidases"/>
    <property type="match status" value="1"/>
</dbReference>
<feature type="binding site" evidence="2">
    <location>
        <position position="104"/>
    </location>
    <ligand>
        <name>Mn(2+)</name>
        <dbReference type="ChEBI" id="CHEBI:29035"/>
        <label>2</label>
    </ligand>
</feature>
<keyword evidence="2" id="KW-0479">Metal-binding</keyword>
<reference evidence="4" key="1">
    <citation type="submission" date="2016-01" db="EMBL/GenBank/DDBJ databases">
        <authorList>
            <person name="Mcilroy J.S."/>
            <person name="Karst M S."/>
            <person name="Albertsen M."/>
        </authorList>
    </citation>
    <scope>NUCLEOTIDE SEQUENCE</scope>
    <source>
        <strain evidence="4">Cfx-K</strain>
    </source>
</reference>
<dbReference type="GO" id="GO:0050118">
    <property type="term" value="F:N-acetyldiaminopimelate deacetylase activity"/>
    <property type="evidence" value="ECO:0007669"/>
    <property type="project" value="UniProtKB-ARBA"/>
</dbReference>
<dbReference type="EMBL" id="LN890655">
    <property type="protein sequence ID" value="CUS04702.2"/>
    <property type="molecule type" value="Genomic_DNA"/>
</dbReference>
<organism evidence="4 5">
    <name type="scientific">Candidatus Promineifilum breve</name>
    <dbReference type="NCBI Taxonomy" id="1806508"/>
    <lineage>
        <taxon>Bacteria</taxon>
        <taxon>Bacillati</taxon>
        <taxon>Chloroflexota</taxon>
        <taxon>Ardenticatenia</taxon>
        <taxon>Candidatus Promineifilales</taxon>
        <taxon>Candidatus Promineifilaceae</taxon>
        <taxon>Candidatus Promineifilum</taxon>
    </lineage>
</organism>
<feature type="binding site" evidence="2">
    <location>
        <position position="140"/>
    </location>
    <ligand>
        <name>Mn(2+)</name>
        <dbReference type="ChEBI" id="CHEBI:29035"/>
        <label>2</label>
    </ligand>
</feature>
<dbReference type="GO" id="GO:0019877">
    <property type="term" value="P:diaminopimelate biosynthetic process"/>
    <property type="evidence" value="ECO:0007669"/>
    <property type="project" value="UniProtKB-ARBA"/>
</dbReference>
<dbReference type="Pfam" id="PF01546">
    <property type="entry name" value="Peptidase_M20"/>
    <property type="match status" value="1"/>
</dbReference>
<dbReference type="Gene3D" id="3.30.70.360">
    <property type="match status" value="1"/>
</dbReference>
<dbReference type="OrthoDB" id="9776731at2"/>
<comment type="cofactor">
    <cofactor evidence="2">
        <name>Mn(2+)</name>
        <dbReference type="ChEBI" id="CHEBI:29035"/>
    </cofactor>
    <text evidence="2">The Mn(2+) ion enhances activity.</text>
</comment>
<dbReference type="GO" id="GO:0046872">
    <property type="term" value="F:metal ion binding"/>
    <property type="evidence" value="ECO:0007669"/>
    <property type="project" value="UniProtKB-KW"/>
</dbReference>
<accession>A0A160T4I6</accession>
<name>A0A160T4I6_9CHLR</name>
<keyword evidence="1 4" id="KW-0378">Hydrolase</keyword>
<dbReference type="PANTHER" id="PTHR11014">
    <property type="entry name" value="PEPTIDASE M20 FAMILY MEMBER"/>
    <property type="match status" value="1"/>
</dbReference>
<evidence type="ECO:0000313" key="5">
    <source>
        <dbReference type="Proteomes" id="UP000215027"/>
    </source>
</evidence>
<keyword evidence="5" id="KW-1185">Reference proteome</keyword>
<dbReference type="Proteomes" id="UP000215027">
    <property type="component" value="Chromosome I"/>
</dbReference>
<evidence type="ECO:0000313" key="4">
    <source>
        <dbReference type="EMBL" id="CUS04702.2"/>
    </source>
</evidence>
<keyword evidence="2" id="KW-0464">Manganese</keyword>
<dbReference type="AlphaFoldDB" id="A0A160T4I6"/>
<dbReference type="SUPFAM" id="SSF55031">
    <property type="entry name" value="Bacterial exopeptidase dimerisation domain"/>
    <property type="match status" value="1"/>
</dbReference>
<dbReference type="Gene3D" id="3.40.630.10">
    <property type="entry name" value="Zn peptidases"/>
    <property type="match status" value="1"/>
</dbReference>
<dbReference type="RefSeq" id="WP_157913154.1">
    <property type="nucleotide sequence ID" value="NZ_LN890655.1"/>
</dbReference>
<dbReference type="InterPro" id="IPR017439">
    <property type="entry name" value="Amidohydrolase"/>
</dbReference>
<proteinExistence type="predicted"/>
<dbReference type="PIRSF" id="PIRSF005962">
    <property type="entry name" value="Pept_M20D_amidohydro"/>
    <property type="match status" value="1"/>
</dbReference>
<sequence>MTIPDFKREAAALYDDLVRVRRDLHRHPELGFQEVRTAGIVAETLTGLGLEVQTGVGQTGVVALLEGARPGPNVLLRFDMDALPIQEESSNAYISTRPGVMHACGHDGHVSMGLALADLFVRRQDQMAGSLKFLFQPAEEGLGGALAVMAGGVLENPRPDVALAMHLWSPVHVGQARVVDGPAMASSSVFTLTVEGRGGHGAAPHLATDPIVAAAQIVTALQSIVSRNTNPNDSVVVSIGEFSAGTTFNVIPERAILKGTVRSYDTATHRMVYRRILEMATSVATAFGCRATMETVAIVAAVHNAPEPTAVVRAAAERVLGAENILEHRTMAAEDMGFILQEIPGCYFFVGCSNGDLATQYPHHHPRFDFDERAMVDGVAIMAEAAGRYVLA</sequence>
<feature type="binding site" evidence="2">
    <location>
        <position position="106"/>
    </location>
    <ligand>
        <name>Mn(2+)</name>
        <dbReference type="ChEBI" id="CHEBI:29035"/>
        <label>2</label>
    </ligand>
</feature>
<dbReference type="InterPro" id="IPR036264">
    <property type="entry name" value="Bact_exopeptidase_dim_dom"/>
</dbReference>
<evidence type="ECO:0000256" key="1">
    <source>
        <dbReference type="ARBA" id="ARBA00022801"/>
    </source>
</evidence>
<dbReference type="InterPro" id="IPR011650">
    <property type="entry name" value="Peptidase_M20_dimer"/>
</dbReference>
<dbReference type="InterPro" id="IPR002933">
    <property type="entry name" value="Peptidase_M20"/>
</dbReference>
<feature type="domain" description="Peptidase M20 dimerisation" evidence="3">
    <location>
        <begin position="190"/>
        <end position="280"/>
    </location>
</feature>